<keyword evidence="3 6" id="KW-0808">Transferase</keyword>
<dbReference type="EMBL" id="CP028773">
    <property type="protein sequence ID" value="AWU74727.1"/>
    <property type="molecule type" value="Genomic_DNA"/>
</dbReference>
<dbReference type="PANTHER" id="PTHR11129:SF2">
    <property type="entry name" value="GERANYLGERANYL TRANSFERASE TYPE-2 SUBUNIT ALPHA"/>
    <property type="match status" value="1"/>
</dbReference>
<dbReference type="SUPFAM" id="SSF48439">
    <property type="entry name" value="Protein prenylyltransferase"/>
    <property type="match status" value="1"/>
</dbReference>
<reference evidence="7 8" key="1">
    <citation type="submission" date="2018-06" db="EMBL/GenBank/DDBJ databases">
        <title>Population genomics shows no distinction between pathogenic Candida krusei and environmental Pichia kudriavzevii: One species, four names.</title>
        <authorList>
            <person name="Douglass A.P."/>
            <person name="Offei B."/>
            <person name="Braun-Galleani S."/>
            <person name="Coughlan A.Y."/>
            <person name="Martos A."/>
            <person name="Ortiz-Merino R.A."/>
            <person name="Byrne K.P."/>
            <person name="Wolfe K.H."/>
        </authorList>
    </citation>
    <scope>NUCLEOTIDE SEQUENCE [LARGE SCALE GENOMIC DNA]</scope>
    <source>
        <strain evidence="7 8">CBS573</strain>
    </source>
</reference>
<keyword evidence="2 6" id="KW-0637">Prenyltransferase</keyword>
<keyword evidence="8" id="KW-1185">Reference proteome</keyword>
<dbReference type="STRING" id="4909.A0A2U9R0A8"/>
<dbReference type="Pfam" id="PF01239">
    <property type="entry name" value="PPTA"/>
    <property type="match status" value="4"/>
</dbReference>
<comment type="function">
    <text evidence="6">Catalyzes the transfer of a geranyl-geranyl moiety from geranyl-geranyl pyrophosphate to cysteines occuring in specific C-terminal amino acid sequences.</text>
</comment>
<evidence type="ECO:0000256" key="6">
    <source>
        <dbReference type="RuleBase" id="RU367120"/>
    </source>
</evidence>
<dbReference type="GeneID" id="40382438"/>
<name>A0A2U9R0A8_PICKU</name>
<dbReference type="PANTHER" id="PTHR11129">
    <property type="entry name" value="PROTEIN FARNESYLTRANSFERASE ALPHA SUBUNIT/RAB GERANYLGERANYL TRANSFERASE ALPHA SUBUNIT"/>
    <property type="match status" value="1"/>
</dbReference>
<evidence type="ECO:0000256" key="2">
    <source>
        <dbReference type="ARBA" id="ARBA00022602"/>
    </source>
</evidence>
<accession>A0A2U9R0A8</accession>
<dbReference type="VEuPathDB" id="FungiDB:C5L36_0A13020"/>
<comment type="similarity">
    <text evidence="1 6">Belongs to the protein prenyltransferase subunit alpha family.</text>
</comment>
<keyword evidence="4" id="KW-0677">Repeat</keyword>
<comment type="catalytic activity">
    <reaction evidence="5 6">
        <text>geranylgeranyl diphosphate + L-cysteinyl-[protein] = S-geranylgeranyl-L-cysteinyl-[protein] + diphosphate</text>
        <dbReference type="Rhea" id="RHEA:21240"/>
        <dbReference type="Rhea" id="RHEA-COMP:10131"/>
        <dbReference type="Rhea" id="RHEA-COMP:11537"/>
        <dbReference type="ChEBI" id="CHEBI:29950"/>
        <dbReference type="ChEBI" id="CHEBI:33019"/>
        <dbReference type="ChEBI" id="CHEBI:57533"/>
        <dbReference type="ChEBI" id="CHEBI:86021"/>
        <dbReference type="EC" id="2.5.1.60"/>
    </reaction>
</comment>
<proteinExistence type="inferred from homology"/>
<dbReference type="Proteomes" id="UP000249293">
    <property type="component" value="Chromosome 1"/>
</dbReference>
<sequence length="372" mass="45161">MSFVPGYSQNNSFAGMHGSEKYNKLSAEEASRKMHLEESKIKKYKKLCDIVLEGNRRRIYNEKYYNLVTELLDWNFELYTVWNYRKVLILKFLFKGLKENDLKEKHQIFTEELHFVLDKLRKSPKSYWIWNHRIWCLKLDKLSDWNIEIGLTNKFLQADQRNFHVWAYRRFIIDSMKKDDRVEQSSEAIDFDEFKFTTKMINKDISNYSAWHNRSKLVIKLFTNSPSLEHISTDEDPKMLEYLRFFNGSNQFLFLKKELDLIKTAIYTDPDDSSVWFYMKWLFSDYFLTNIDMQDMINLIKDTVNAVKELNEFELDDNEAENKWCLIFVAYLYKRLHSISKNEVDLEEFESILQRLEKLDPMRRSRYKEFHM</sequence>
<dbReference type="GO" id="GO:0005968">
    <property type="term" value="C:Rab-protein geranylgeranyltransferase complex"/>
    <property type="evidence" value="ECO:0007669"/>
    <property type="project" value="TreeGrafter"/>
</dbReference>
<evidence type="ECO:0000313" key="8">
    <source>
        <dbReference type="Proteomes" id="UP000249293"/>
    </source>
</evidence>
<dbReference type="OrthoDB" id="1658at2759"/>
<dbReference type="GO" id="GO:0097354">
    <property type="term" value="P:prenylation"/>
    <property type="evidence" value="ECO:0007669"/>
    <property type="project" value="UniProtKB-UniRule"/>
</dbReference>
<dbReference type="PROSITE" id="PS51147">
    <property type="entry name" value="PFTA"/>
    <property type="match status" value="4"/>
</dbReference>
<organism evidence="7 8">
    <name type="scientific">Pichia kudriavzevii</name>
    <name type="common">Yeast</name>
    <name type="synonym">Issatchenkia orientalis</name>
    <dbReference type="NCBI Taxonomy" id="4909"/>
    <lineage>
        <taxon>Eukaryota</taxon>
        <taxon>Fungi</taxon>
        <taxon>Dikarya</taxon>
        <taxon>Ascomycota</taxon>
        <taxon>Saccharomycotina</taxon>
        <taxon>Pichiomycetes</taxon>
        <taxon>Pichiales</taxon>
        <taxon>Pichiaceae</taxon>
        <taxon>Pichia</taxon>
    </lineage>
</organism>
<dbReference type="KEGG" id="pkz:C5L36_0A13020"/>
<evidence type="ECO:0000256" key="5">
    <source>
        <dbReference type="ARBA" id="ARBA00047658"/>
    </source>
</evidence>
<evidence type="ECO:0000256" key="3">
    <source>
        <dbReference type="ARBA" id="ARBA00022679"/>
    </source>
</evidence>
<evidence type="ECO:0000256" key="4">
    <source>
        <dbReference type="ARBA" id="ARBA00022737"/>
    </source>
</evidence>
<dbReference type="RefSeq" id="XP_029320204.1">
    <property type="nucleotide sequence ID" value="XM_029464345.1"/>
</dbReference>
<protein>
    <recommendedName>
        <fullName evidence="6">Geranylgeranyl transferase type-2 subunit alpha</fullName>
        <ecNumber evidence="6">2.5.1.60</ecNumber>
    </recommendedName>
    <alternativeName>
        <fullName evidence="6">Geranylgeranyl transferase type II subunit alpha</fullName>
    </alternativeName>
</protein>
<dbReference type="GO" id="GO:0004663">
    <property type="term" value="F:Rab geranylgeranyltransferase activity"/>
    <property type="evidence" value="ECO:0007669"/>
    <property type="project" value="UniProtKB-UniRule"/>
</dbReference>
<dbReference type="InterPro" id="IPR002088">
    <property type="entry name" value="Prenyl_trans_a"/>
</dbReference>
<dbReference type="EC" id="2.5.1.60" evidence="6"/>
<dbReference type="Gene3D" id="1.25.40.120">
    <property type="entry name" value="Protein prenylyltransferase"/>
    <property type="match status" value="1"/>
</dbReference>
<evidence type="ECO:0000256" key="1">
    <source>
        <dbReference type="ARBA" id="ARBA00006734"/>
    </source>
</evidence>
<gene>
    <name evidence="7" type="ORF">C5L36_0A13020</name>
</gene>
<evidence type="ECO:0000313" key="7">
    <source>
        <dbReference type="EMBL" id="AWU74727.1"/>
    </source>
</evidence>
<dbReference type="AlphaFoldDB" id="A0A2U9R0A8"/>